<dbReference type="GO" id="GO:0005886">
    <property type="term" value="C:plasma membrane"/>
    <property type="evidence" value="ECO:0007669"/>
    <property type="project" value="UniProtKB-SubCell"/>
</dbReference>
<evidence type="ECO:0000256" key="13">
    <source>
        <dbReference type="ARBA" id="ARBA00024531"/>
    </source>
</evidence>
<feature type="region of interest" description="Disordered" evidence="15">
    <location>
        <begin position="302"/>
        <end position="371"/>
    </location>
</feature>
<protein>
    <recommendedName>
        <fullName evidence="14">sn-1-specific diacylglycerol lipase</fullName>
        <ecNumber evidence="14">3.1.1.116</ecNumber>
    </recommendedName>
</protein>
<feature type="compositionally biased region" description="Polar residues" evidence="15">
    <location>
        <begin position="435"/>
        <end position="452"/>
    </location>
</feature>
<dbReference type="CDD" id="cd00519">
    <property type="entry name" value="Lipase_3"/>
    <property type="match status" value="1"/>
</dbReference>
<dbReference type="InterPro" id="IPR029058">
    <property type="entry name" value="AB_hydrolase_fold"/>
</dbReference>
<proteinExistence type="predicted"/>
<keyword evidence="8" id="KW-0106">Calcium</keyword>
<dbReference type="EC" id="3.1.1.116" evidence="14"/>
<keyword evidence="10" id="KW-1133">Transmembrane helix</keyword>
<name>A0A1X2IN64_9FUNG</name>
<keyword evidence="11" id="KW-0443">Lipid metabolism</keyword>
<feature type="compositionally biased region" description="Basic and acidic residues" evidence="15">
    <location>
        <begin position="1082"/>
        <end position="1091"/>
    </location>
</feature>
<dbReference type="SUPFAM" id="SSF49562">
    <property type="entry name" value="C2 domain (Calcium/lipid-binding domain, CaLB)"/>
    <property type="match status" value="1"/>
</dbReference>
<dbReference type="Proteomes" id="UP000193560">
    <property type="component" value="Unassembled WGS sequence"/>
</dbReference>
<evidence type="ECO:0000256" key="5">
    <source>
        <dbReference type="ARBA" id="ARBA00022692"/>
    </source>
</evidence>
<dbReference type="InterPro" id="IPR000008">
    <property type="entry name" value="C2_dom"/>
</dbReference>
<keyword evidence="5" id="KW-0812">Transmembrane</keyword>
<comment type="caution">
    <text evidence="17">The sequence shown here is derived from an EMBL/GenBank/DDBJ whole genome shotgun (WGS) entry which is preliminary data.</text>
</comment>
<feature type="compositionally biased region" description="Low complexity" evidence="15">
    <location>
        <begin position="973"/>
        <end position="990"/>
    </location>
</feature>
<keyword evidence="6" id="KW-0479">Metal-binding</keyword>
<feature type="compositionally biased region" description="Low complexity" evidence="15">
    <location>
        <begin position="425"/>
        <end position="434"/>
    </location>
</feature>
<evidence type="ECO:0000256" key="11">
    <source>
        <dbReference type="ARBA" id="ARBA00023098"/>
    </source>
</evidence>
<dbReference type="GO" id="GO:0016298">
    <property type="term" value="F:lipase activity"/>
    <property type="evidence" value="ECO:0007669"/>
    <property type="project" value="TreeGrafter"/>
</dbReference>
<evidence type="ECO:0000256" key="2">
    <source>
        <dbReference type="ARBA" id="ARBA00004651"/>
    </source>
</evidence>
<keyword evidence="9" id="KW-0442">Lipid degradation</keyword>
<dbReference type="CDD" id="cd00030">
    <property type="entry name" value="C2"/>
    <property type="match status" value="1"/>
</dbReference>
<keyword evidence="3" id="KW-1003">Cell membrane</keyword>
<evidence type="ECO:0000256" key="4">
    <source>
        <dbReference type="ARBA" id="ARBA00022553"/>
    </source>
</evidence>
<dbReference type="Gene3D" id="3.40.50.1820">
    <property type="entry name" value="alpha/beta hydrolase"/>
    <property type="match status" value="1"/>
</dbReference>
<dbReference type="PANTHER" id="PTHR45792:SF8">
    <property type="entry name" value="DIACYLGLYCEROL LIPASE-ALPHA"/>
    <property type="match status" value="1"/>
</dbReference>
<feature type="region of interest" description="Disordered" evidence="15">
    <location>
        <begin position="1043"/>
        <end position="1091"/>
    </location>
</feature>
<feature type="region of interest" description="Disordered" evidence="15">
    <location>
        <begin position="472"/>
        <end position="507"/>
    </location>
</feature>
<feature type="compositionally biased region" description="Low complexity" evidence="15">
    <location>
        <begin position="1"/>
        <end position="15"/>
    </location>
</feature>
<feature type="domain" description="C2" evidence="16">
    <location>
        <begin position="60"/>
        <end position="176"/>
    </location>
</feature>
<dbReference type="PROSITE" id="PS50004">
    <property type="entry name" value="C2"/>
    <property type="match status" value="1"/>
</dbReference>
<evidence type="ECO:0000256" key="15">
    <source>
        <dbReference type="SAM" id="MobiDB-lite"/>
    </source>
</evidence>
<feature type="compositionally biased region" description="Low complexity" evidence="15">
    <location>
        <begin position="898"/>
        <end position="918"/>
    </location>
</feature>
<comment type="cofactor">
    <cofactor evidence="1">
        <name>Ca(2+)</name>
        <dbReference type="ChEBI" id="CHEBI:29108"/>
    </cofactor>
</comment>
<evidence type="ECO:0000256" key="7">
    <source>
        <dbReference type="ARBA" id="ARBA00022801"/>
    </source>
</evidence>
<feature type="compositionally biased region" description="Polar residues" evidence="15">
    <location>
        <begin position="333"/>
        <end position="350"/>
    </location>
</feature>
<dbReference type="GO" id="GO:0046872">
    <property type="term" value="F:metal ion binding"/>
    <property type="evidence" value="ECO:0007669"/>
    <property type="project" value="UniProtKB-KW"/>
</dbReference>
<evidence type="ECO:0000313" key="18">
    <source>
        <dbReference type="Proteomes" id="UP000193560"/>
    </source>
</evidence>
<feature type="compositionally biased region" description="Low complexity" evidence="15">
    <location>
        <begin position="944"/>
        <end position="963"/>
    </location>
</feature>
<dbReference type="GO" id="GO:0046340">
    <property type="term" value="P:diacylglycerol catabolic process"/>
    <property type="evidence" value="ECO:0007669"/>
    <property type="project" value="TreeGrafter"/>
</dbReference>
<comment type="catalytic activity">
    <reaction evidence="13">
        <text>a 1,2-diacyl-sn-glycerol + H2O = a 2-acylglycerol + a fatty acid + H(+)</text>
        <dbReference type="Rhea" id="RHEA:33275"/>
        <dbReference type="ChEBI" id="CHEBI:15377"/>
        <dbReference type="ChEBI" id="CHEBI:15378"/>
        <dbReference type="ChEBI" id="CHEBI:17389"/>
        <dbReference type="ChEBI" id="CHEBI:17815"/>
        <dbReference type="ChEBI" id="CHEBI:28868"/>
        <dbReference type="EC" id="3.1.1.116"/>
    </reaction>
    <physiologicalReaction direction="left-to-right" evidence="13">
        <dbReference type="Rhea" id="RHEA:33276"/>
    </physiologicalReaction>
</comment>
<feature type="compositionally biased region" description="Basic and acidic residues" evidence="15">
    <location>
        <begin position="474"/>
        <end position="485"/>
    </location>
</feature>
<dbReference type="GO" id="GO:0019369">
    <property type="term" value="P:arachidonate metabolic process"/>
    <property type="evidence" value="ECO:0007669"/>
    <property type="project" value="TreeGrafter"/>
</dbReference>
<feature type="region of interest" description="Disordered" evidence="15">
    <location>
        <begin position="423"/>
        <end position="459"/>
    </location>
</feature>
<dbReference type="PANTHER" id="PTHR45792">
    <property type="entry name" value="DIACYLGLYCEROL LIPASE HOMOLOG-RELATED"/>
    <property type="match status" value="1"/>
</dbReference>
<dbReference type="AlphaFoldDB" id="A0A1X2IN64"/>
<evidence type="ECO:0000256" key="10">
    <source>
        <dbReference type="ARBA" id="ARBA00022989"/>
    </source>
</evidence>
<organism evidence="17 18">
    <name type="scientific">Absidia repens</name>
    <dbReference type="NCBI Taxonomy" id="90262"/>
    <lineage>
        <taxon>Eukaryota</taxon>
        <taxon>Fungi</taxon>
        <taxon>Fungi incertae sedis</taxon>
        <taxon>Mucoromycota</taxon>
        <taxon>Mucoromycotina</taxon>
        <taxon>Mucoromycetes</taxon>
        <taxon>Mucorales</taxon>
        <taxon>Cunninghamellaceae</taxon>
        <taxon>Absidia</taxon>
    </lineage>
</organism>
<sequence length="1091" mass="122613">MTSIHSSTTTTATTSKLPPNKPAHFTSADNIFNQPIPQQQTGLQQDATSHRRFSLPDLTQLKEEWAQQEALQGNALPPGKLQIDLLNVRSDVDIRQPRMRIRLGSQQYFSSRSKDVNGNWNEGFLFTISYHNQLFDTIELDLYDRRKGWRSKTKHIGKAKLKISKLKNRHDVYLTFLPMYEYHTRRYLPAHIPLPHNFLKSHMPNLPSLPNMPNMPNIPNLPKFSQSSRGPQWEQDHYLHHQQHPSHRKNSMTPFIGSIQIRVRYVFQRPPDTNDHSIPVYLPYNAAKEFDSYSISTFRSNGAARHDTLSSSRRSQRSVRTASTRTFTDENDSPNTSTSSLDSYATSAKSTPHLHQHHRSSRRHHEESTTDHDFHDAIEPDIIHVVDIKHAQQQLEQQHHLHVNSNNISSSSNSGHNRILRRVGSASSSLSISSVTTNGTQQRSPLSPTTPIDDSFGFSRCDVDGRNQLLARVTRKDANDMDDGGKHRKKTMPRDDRDSAISDTSSIRSHNFGDKNFAFRWINESFEEVALSHPSLDRMIGLVVSPQTRTLVRAVVKLMNAFGQGFKVTSMQLFSSLSMLQKFYTDVPRAPPAGKVTDLRFLDEAHYFLGHAIIAYGWRGISYLGDYAKYLKDVMKTKSNKLAIVRFLKIPQEDLLGYEYGLRKGAVFQPSYFVSVDRGHEAVVLGIRGTWSLYDVITDLVCDYKPWKGGLVHSGMLACSQWFFDRIIPQIFHYIHERSKQKTAPFIKSFIITGHSLGAGTAAILTMMIAEHMDELRQLSNNPNFKVHCYSYAPVASVSLDLSEKYKDHIDSFVCHDDLVARLSYGTASCTKELVMDALIAADGLGGISKVNNDEATRKACFDILKTRRDEIFNTSEPRYPLLYVPGKVYQFRRKPQPSSSSTENGSSSSKKSPSTSSNRHDKEAKVSNNGNLSANGIHRRHSATSSSIPSPATSPAPSSFLPPLAPTMKAASSSPSSSSTPLPTSQSEPILPTSNEDVVFTLHQGSALLSEEMLISKTCLEDHMLVTYLKAFQTAREDCMRAEGAGGGSGKKSKEEQQQYQQEQQKLYAHMDSSVPNIRVQDPDGKSSLV</sequence>
<gene>
    <name evidence="17" type="ORF">BCR42DRAFT_489397</name>
</gene>
<dbReference type="Pfam" id="PF01764">
    <property type="entry name" value="Lipase_3"/>
    <property type="match status" value="1"/>
</dbReference>
<feature type="region of interest" description="Disordered" evidence="15">
    <location>
        <begin position="1"/>
        <end position="29"/>
    </location>
</feature>
<accession>A0A1X2IN64</accession>
<evidence type="ECO:0000256" key="12">
    <source>
        <dbReference type="ARBA" id="ARBA00023136"/>
    </source>
</evidence>
<dbReference type="InterPro" id="IPR002921">
    <property type="entry name" value="Fungal_lipase-type"/>
</dbReference>
<feature type="region of interest" description="Disordered" evidence="15">
    <location>
        <begin position="893"/>
        <end position="992"/>
    </location>
</feature>
<feature type="compositionally biased region" description="Basic residues" evidence="15">
    <location>
        <begin position="352"/>
        <end position="363"/>
    </location>
</feature>
<evidence type="ECO:0000256" key="3">
    <source>
        <dbReference type="ARBA" id="ARBA00022475"/>
    </source>
</evidence>
<comment type="subcellular location">
    <subcellularLocation>
        <location evidence="2">Cell membrane</location>
        <topology evidence="2">Multi-pass membrane protein</topology>
    </subcellularLocation>
</comment>
<evidence type="ECO:0000256" key="8">
    <source>
        <dbReference type="ARBA" id="ARBA00022837"/>
    </source>
</evidence>
<evidence type="ECO:0000313" key="17">
    <source>
        <dbReference type="EMBL" id="ORZ19463.1"/>
    </source>
</evidence>
<evidence type="ECO:0000256" key="6">
    <source>
        <dbReference type="ARBA" id="ARBA00022723"/>
    </source>
</evidence>
<evidence type="ECO:0000256" key="1">
    <source>
        <dbReference type="ARBA" id="ARBA00001913"/>
    </source>
</evidence>
<dbReference type="SUPFAM" id="SSF53474">
    <property type="entry name" value="alpha/beta-Hydrolases"/>
    <property type="match status" value="1"/>
</dbReference>
<dbReference type="InterPro" id="IPR035892">
    <property type="entry name" value="C2_domain_sf"/>
</dbReference>
<dbReference type="EMBL" id="MCGE01000007">
    <property type="protein sequence ID" value="ORZ19463.1"/>
    <property type="molecule type" value="Genomic_DNA"/>
</dbReference>
<keyword evidence="12" id="KW-0472">Membrane</keyword>
<evidence type="ECO:0000256" key="14">
    <source>
        <dbReference type="ARBA" id="ARBA00026104"/>
    </source>
</evidence>
<dbReference type="InterPro" id="IPR052214">
    <property type="entry name" value="DAG_Lipase-Related"/>
</dbReference>
<feature type="compositionally biased region" description="Low complexity" evidence="15">
    <location>
        <begin position="309"/>
        <end position="326"/>
    </location>
</feature>
<keyword evidence="4" id="KW-0597">Phosphoprotein</keyword>
<reference evidence="17 18" key="1">
    <citation type="submission" date="2016-07" db="EMBL/GenBank/DDBJ databases">
        <title>Pervasive Adenine N6-methylation of Active Genes in Fungi.</title>
        <authorList>
            <consortium name="DOE Joint Genome Institute"/>
            <person name="Mondo S.J."/>
            <person name="Dannebaum R.O."/>
            <person name="Kuo R.C."/>
            <person name="Labutti K."/>
            <person name="Haridas S."/>
            <person name="Kuo A."/>
            <person name="Salamov A."/>
            <person name="Ahrendt S.R."/>
            <person name="Lipzen A."/>
            <person name="Sullivan W."/>
            <person name="Andreopoulos W.B."/>
            <person name="Clum A."/>
            <person name="Lindquist E."/>
            <person name="Daum C."/>
            <person name="Ramamoorthy G.K."/>
            <person name="Gryganskyi A."/>
            <person name="Culley D."/>
            <person name="Magnuson J.K."/>
            <person name="James T.Y."/>
            <person name="O'Malley M.A."/>
            <person name="Stajich J.E."/>
            <person name="Spatafora J.W."/>
            <person name="Visel A."/>
            <person name="Grigoriev I.V."/>
        </authorList>
    </citation>
    <scope>NUCLEOTIDE SEQUENCE [LARGE SCALE GENOMIC DNA]</scope>
    <source>
        <strain evidence="17 18">NRRL 1336</strain>
    </source>
</reference>
<evidence type="ECO:0000256" key="9">
    <source>
        <dbReference type="ARBA" id="ARBA00022963"/>
    </source>
</evidence>
<evidence type="ECO:0000259" key="16">
    <source>
        <dbReference type="PROSITE" id="PS50004"/>
    </source>
</evidence>
<keyword evidence="7" id="KW-0378">Hydrolase</keyword>
<keyword evidence="18" id="KW-1185">Reference proteome</keyword>
<dbReference type="OrthoDB" id="438440at2759"/>